<keyword evidence="5" id="KW-0256">Endoplasmic reticulum</keyword>
<comment type="subcellular location">
    <subcellularLocation>
        <location evidence="1">Endoplasmic reticulum membrane</location>
    </subcellularLocation>
</comment>
<dbReference type="InterPro" id="IPR002347">
    <property type="entry name" value="SDR_fam"/>
</dbReference>
<protein>
    <submittedName>
        <fullName evidence="9">Uncharacterized protein</fullName>
    </submittedName>
</protein>
<dbReference type="GO" id="GO:0070524">
    <property type="term" value="F:11-beta-hydroxysteroid dehydrogenase (NADP+) activity"/>
    <property type="evidence" value="ECO:0007669"/>
    <property type="project" value="TreeGrafter"/>
</dbReference>
<evidence type="ECO:0000256" key="5">
    <source>
        <dbReference type="ARBA" id="ARBA00022824"/>
    </source>
</evidence>
<dbReference type="SUPFAM" id="SSF51735">
    <property type="entry name" value="NAD(P)-binding Rossmann-fold domains"/>
    <property type="match status" value="1"/>
</dbReference>
<keyword evidence="6" id="KW-1133">Transmembrane helix</keyword>
<dbReference type="GO" id="GO:0005496">
    <property type="term" value="F:steroid binding"/>
    <property type="evidence" value="ECO:0007669"/>
    <property type="project" value="TreeGrafter"/>
</dbReference>
<reference evidence="9" key="2">
    <citation type="submission" date="2025-09" db="UniProtKB">
        <authorList>
            <consortium name="Ensembl"/>
        </authorList>
    </citation>
    <scope>IDENTIFICATION</scope>
</reference>
<dbReference type="InterPro" id="IPR051253">
    <property type="entry name" value="11-beta-HSD"/>
</dbReference>
<evidence type="ECO:0000313" key="9">
    <source>
        <dbReference type="Ensembl" id="ENSZALP00000012400.1"/>
    </source>
</evidence>
<keyword evidence="4" id="KW-0812">Transmembrane</keyword>
<evidence type="ECO:0000256" key="6">
    <source>
        <dbReference type="ARBA" id="ARBA00022989"/>
    </source>
</evidence>
<feature type="compositionally biased region" description="Low complexity" evidence="8">
    <location>
        <begin position="91"/>
        <end position="105"/>
    </location>
</feature>
<dbReference type="GO" id="GO:0005789">
    <property type="term" value="C:endoplasmic reticulum membrane"/>
    <property type="evidence" value="ECO:0007669"/>
    <property type="project" value="UniProtKB-SubCell"/>
</dbReference>
<dbReference type="Gene3D" id="3.40.50.720">
    <property type="entry name" value="NAD(P)-binding Rossmann-like Domain"/>
    <property type="match status" value="1"/>
</dbReference>
<dbReference type="Ensembl" id="ENSZALT00000017036.1">
    <property type="protein sequence ID" value="ENSZALP00000012400.1"/>
    <property type="gene ID" value="ENSZALG00000010401.1"/>
</dbReference>
<evidence type="ECO:0000256" key="7">
    <source>
        <dbReference type="ARBA" id="ARBA00023136"/>
    </source>
</evidence>
<evidence type="ECO:0000256" key="1">
    <source>
        <dbReference type="ARBA" id="ARBA00004586"/>
    </source>
</evidence>
<dbReference type="Pfam" id="PF00106">
    <property type="entry name" value="adh_short"/>
    <property type="match status" value="1"/>
</dbReference>
<proteinExistence type="inferred from homology"/>
<dbReference type="PANTHER" id="PTHR44279">
    <property type="entry name" value="HYDROXYSTEROID (11-BETA) DEHYDROGENASE 1-LIKE B-RELATED"/>
    <property type="match status" value="1"/>
</dbReference>
<keyword evidence="7" id="KW-0472">Membrane</keyword>
<evidence type="ECO:0000256" key="4">
    <source>
        <dbReference type="ARBA" id="ARBA00022692"/>
    </source>
</evidence>
<sequence>MGRLQKILIPFLGLVLAFWFYSARDAFKPEMLRGKRVIVTGASTGIGEQMAYHLARMGAHVLLTARTEPRLQSVNGHSWGPRQGSPRHGDGSSQQGHGNSHGLGHTWAQGQAQVTPGHRDRHGSHMGMGTGMDHHWAWGQRQIPAGHGDSHRSHLGTGHTHGQW</sequence>
<keyword evidence="10" id="KW-1185">Reference proteome</keyword>
<dbReference type="PANTHER" id="PTHR44279:SF1">
    <property type="entry name" value="11-BETA-HYDROXYSTEROID DEHYDROGENASE 1"/>
    <property type="match status" value="1"/>
</dbReference>
<accession>A0A8D2MW29</accession>
<evidence type="ECO:0000256" key="8">
    <source>
        <dbReference type="SAM" id="MobiDB-lite"/>
    </source>
</evidence>
<dbReference type="Proteomes" id="UP000694413">
    <property type="component" value="Unassembled WGS sequence"/>
</dbReference>
<evidence type="ECO:0000256" key="2">
    <source>
        <dbReference type="ARBA" id="ARBA00006484"/>
    </source>
</evidence>
<reference evidence="9" key="1">
    <citation type="submission" date="2025-08" db="UniProtKB">
        <authorList>
            <consortium name="Ensembl"/>
        </authorList>
    </citation>
    <scope>IDENTIFICATION</scope>
</reference>
<dbReference type="AlphaFoldDB" id="A0A8D2MW29"/>
<evidence type="ECO:0000313" key="10">
    <source>
        <dbReference type="Proteomes" id="UP000694413"/>
    </source>
</evidence>
<dbReference type="GO" id="GO:0006706">
    <property type="term" value="P:steroid catabolic process"/>
    <property type="evidence" value="ECO:0007669"/>
    <property type="project" value="TreeGrafter"/>
</dbReference>
<evidence type="ECO:0000256" key="3">
    <source>
        <dbReference type="ARBA" id="ARBA00011738"/>
    </source>
</evidence>
<feature type="region of interest" description="Disordered" evidence="8">
    <location>
        <begin position="72"/>
        <end position="164"/>
    </location>
</feature>
<comment type="subunit">
    <text evidence="3">Homodimer.</text>
</comment>
<organism evidence="9 10">
    <name type="scientific">Zonotrichia albicollis</name>
    <name type="common">White-throated sparrow</name>
    <name type="synonym">Fringilla albicollis</name>
    <dbReference type="NCBI Taxonomy" id="44394"/>
    <lineage>
        <taxon>Eukaryota</taxon>
        <taxon>Metazoa</taxon>
        <taxon>Chordata</taxon>
        <taxon>Craniata</taxon>
        <taxon>Vertebrata</taxon>
        <taxon>Euteleostomi</taxon>
        <taxon>Archelosauria</taxon>
        <taxon>Archosauria</taxon>
        <taxon>Dinosauria</taxon>
        <taxon>Saurischia</taxon>
        <taxon>Theropoda</taxon>
        <taxon>Coelurosauria</taxon>
        <taxon>Aves</taxon>
        <taxon>Neognathae</taxon>
        <taxon>Neoaves</taxon>
        <taxon>Telluraves</taxon>
        <taxon>Australaves</taxon>
        <taxon>Passeriformes</taxon>
        <taxon>Passerellidae</taxon>
        <taxon>Zonotrichia</taxon>
    </lineage>
</organism>
<comment type="similarity">
    <text evidence="2">Belongs to the short-chain dehydrogenases/reductases (SDR) family.</text>
</comment>
<dbReference type="InterPro" id="IPR036291">
    <property type="entry name" value="NAD(P)-bd_dom_sf"/>
</dbReference>
<name>A0A8D2MW29_ZONAL</name>